<keyword evidence="1" id="KW-0812">Transmembrane</keyword>
<feature type="transmembrane region" description="Helical" evidence="1">
    <location>
        <begin position="51"/>
        <end position="72"/>
    </location>
</feature>
<sequence length="244" mass="25545">MRRLPATGGFLLASGVLALVGYAILGTQFGWPAVLDEPGTSALDDFVGAEQWVRAGFYVFLLSSVVLVPAAIGVQDALTRGETAAKVVTAFGVLGAFAQTLGWVRWPITVPGLADRWSDPSLSESERAATAATYDLVNTYAGGALGEHLGWLFQGVWAVGLSLIVLRAAGLPRWFGALGVPIAALWAVLVPVATAFEAATLEFWALNVYTAWYLWVLALGALLVARRVGPPAAESGHAPVAVTA</sequence>
<dbReference type="Pfam" id="PF14329">
    <property type="entry name" value="DUF4386"/>
    <property type="match status" value="1"/>
</dbReference>
<feature type="transmembrane region" description="Helical" evidence="1">
    <location>
        <begin position="149"/>
        <end position="168"/>
    </location>
</feature>
<keyword evidence="1" id="KW-1133">Transmembrane helix</keyword>
<keyword evidence="1" id="KW-0472">Membrane</keyword>
<evidence type="ECO:0000313" key="2">
    <source>
        <dbReference type="EMBL" id="MFC5381472.1"/>
    </source>
</evidence>
<dbReference type="InterPro" id="IPR025495">
    <property type="entry name" value="DUF4386"/>
</dbReference>
<feature type="transmembrane region" description="Helical" evidence="1">
    <location>
        <begin position="175"/>
        <end position="196"/>
    </location>
</feature>
<accession>A0ABW0GPQ0</accession>
<evidence type="ECO:0000256" key="1">
    <source>
        <dbReference type="SAM" id="Phobius"/>
    </source>
</evidence>
<dbReference type="RefSeq" id="WP_340269356.1">
    <property type="nucleotide sequence ID" value="NZ_JBBEOG010000004.1"/>
</dbReference>
<gene>
    <name evidence="2" type="ORF">ACFPJ6_11775</name>
</gene>
<name>A0ABW0GPQ0_9MICO</name>
<protein>
    <submittedName>
        <fullName evidence="2">DUF4386 domain-containing protein</fullName>
    </submittedName>
</protein>
<reference evidence="3" key="1">
    <citation type="journal article" date="2019" name="Int. J. Syst. Evol. Microbiol.">
        <title>The Global Catalogue of Microorganisms (GCM) 10K type strain sequencing project: providing services to taxonomists for standard genome sequencing and annotation.</title>
        <authorList>
            <consortium name="The Broad Institute Genomics Platform"/>
            <consortium name="The Broad Institute Genome Sequencing Center for Infectious Disease"/>
            <person name="Wu L."/>
            <person name="Ma J."/>
        </authorList>
    </citation>
    <scope>NUCLEOTIDE SEQUENCE [LARGE SCALE GENOMIC DNA]</scope>
    <source>
        <strain evidence="3">CCUG 43114</strain>
    </source>
</reference>
<evidence type="ECO:0000313" key="3">
    <source>
        <dbReference type="Proteomes" id="UP001596122"/>
    </source>
</evidence>
<feature type="transmembrane region" description="Helical" evidence="1">
    <location>
        <begin position="9"/>
        <end position="31"/>
    </location>
</feature>
<proteinExistence type="predicted"/>
<organism evidence="2 3">
    <name type="scientific">Aquipuribacter nitratireducens</name>
    <dbReference type="NCBI Taxonomy" id="650104"/>
    <lineage>
        <taxon>Bacteria</taxon>
        <taxon>Bacillati</taxon>
        <taxon>Actinomycetota</taxon>
        <taxon>Actinomycetes</taxon>
        <taxon>Micrococcales</taxon>
        <taxon>Intrasporangiaceae</taxon>
        <taxon>Aquipuribacter</taxon>
    </lineage>
</organism>
<feature type="transmembrane region" description="Helical" evidence="1">
    <location>
        <begin position="208"/>
        <end position="225"/>
    </location>
</feature>
<feature type="transmembrane region" description="Helical" evidence="1">
    <location>
        <begin position="84"/>
        <end position="104"/>
    </location>
</feature>
<comment type="caution">
    <text evidence="2">The sequence shown here is derived from an EMBL/GenBank/DDBJ whole genome shotgun (WGS) entry which is preliminary data.</text>
</comment>
<dbReference type="Proteomes" id="UP001596122">
    <property type="component" value="Unassembled WGS sequence"/>
</dbReference>
<dbReference type="EMBL" id="JBHSLD010000009">
    <property type="protein sequence ID" value="MFC5381472.1"/>
    <property type="molecule type" value="Genomic_DNA"/>
</dbReference>
<keyword evidence="3" id="KW-1185">Reference proteome</keyword>